<proteinExistence type="inferred from homology"/>
<keyword evidence="7" id="KW-1185">Reference proteome</keyword>
<organism evidence="6 7">
    <name type="scientific">Aquarana catesbeiana</name>
    <name type="common">American bullfrog</name>
    <name type="synonym">Rana catesbeiana</name>
    <dbReference type="NCBI Taxonomy" id="8400"/>
    <lineage>
        <taxon>Eukaryota</taxon>
        <taxon>Metazoa</taxon>
        <taxon>Chordata</taxon>
        <taxon>Craniata</taxon>
        <taxon>Vertebrata</taxon>
        <taxon>Euteleostomi</taxon>
        <taxon>Amphibia</taxon>
        <taxon>Batrachia</taxon>
        <taxon>Anura</taxon>
        <taxon>Neobatrachia</taxon>
        <taxon>Ranoidea</taxon>
        <taxon>Ranidae</taxon>
        <taxon>Aquarana</taxon>
    </lineage>
</organism>
<dbReference type="GO" id="GO:0005525">
    <property type="term" value="F:GTP binding"/>
    <property type="evidence" value="ECO:0007669"/>
    <property type="project" value="UniProtKB-KW"/>
</dbReference>
<keyword evidence="1" id="KW-0547">Nucleotide-binding</keyword>
<evidence type="ECO:0000313" key="6">
    <source>
        <dbReference type="EMBL" id="PIO25321.1"/>
    </source>
</evidence>
<accession>A0A2G9RDI1</accession>
<evidence type="ECO:0000256" key="4">
    <source>
        <dbReference type="SAM" id="MobiDB-lite"/>
    </source>
</evidence>
<dbReference type="OrthoDB" id="6270329at2759"/>
<dbReference type="Proteomes" id="UP000228934">
    <property type="component" value="Unassembled WGS sequence"/>
</dbReference>
<evidence type="ECO:0000259" key="5">
    <source>
        <dbReference type="PROSITE" id="PS51715"/>
    </source>
</evidence>
<gene>
    <name evidence="6" type="ORF">AB205_0130720</name>
</gene>
<evidence type="ECO:0000256" key="2">
    <source>
        <dbReference type="ARBA" id="ARBA00023134"/>
    </source>
</evidence>
<dbReference type="AlphaFoldDB" id="A0A2G9RDI1"/>
<protein>
    <recommendedName>
        <fullName evidence="5">GB1/RHD3-type G domain-containing protein</fullName>
    </recommendedName>
</protein>
<feature type="region of interest" description="Disordered" evidence="4">
    <location>
        <begin position="412"/>
        <end position="435"/>
    </location>
</feature>
<sequence length="435" mass="48162">MAVFVLDTEGSLDIAGDLQTCLKLSALSMLLSSHLIFNVNTSLKTTELDYLEMYLHVSELTGESFSLQYLQHLDVLVRDWQDPDCGREAALTYLQHEIEKLRLRKGSEYRRLLDTFRSPSMSGFLLPHPGKRFLRTSRGTLADMDDDFKDHLTRYISDLAAGVWDHRKTDISGEKITCGHVGGVLKKFVIMLKRRQYNFSSPLQFYFNQTHWSLFINYFCVETNQLPGYCQSLIEQAEMYYSLENQKYMNTVLQRFEEFFEQQLPANASPLKVLGVRTSEMRTRVREQADVLLDTYEGMLRGDNDAEKEMLMEEMKSQLKEKEERFCAEYSKCFTRCAVGIGCAVGGGVLCLAGGAAGAAVAGTVLAVEAAGLLGSAATAMAAGGIGGGVALGAIGTGVGAAVGRIVGHVEKKKGTKAERSTETSTEDTKHLVDK</sequence>
<keyword evidence="2" id="KW-0342">GTP-binding</keyword>
<dbReference type="InterPro" id="IPR027417">
    <property type="entry name" value="P-loop_NTPase"/>
</dbReference>
<dbReference type="EMBL" id="KV947117">
    <property type="protein sequence ID" value="PIO25321.1"/>
    <property type="molecule type" value="Genomic_DNA"/>
</dbReference>
<dbReference type="PROSITE" id="PS51715">
    <property type="entry name" value="G_GB1_RHD3"/>
    <property type="match status" value="1"/>
</dbReference>
<evidence type="ECO:0000256" key="3">
    <source>
        <dbReference type="PROSITE-ProRule" id="PRU01052"/>
    </source>
</evidence>
<dbReference type="GO" id="GO:0003924">
    <property type="term" value="F:GTPase activity"/>
    <property type="evidence" value="ECO:0007669"/>
    <property type="project" value="InterPro"/>
</dbReference>
<reference evidence="7" key="1">
    <citation type="journal article" date="2017" name="Nat. Commun.">
        <title>The North American bullfrog draft genome provides insight into hormonal regulation of long noncoding RNA.</title>
        <authorList>
            <person name="Hammond S.A."/>
            <person name="Warren R.L."/>
            <person name="Vandervalk B.P."/>
            <person name="Kucuk E."/>
            <person name="Khan H."/>
            <person name="Gibb E.A."/>
            <person name="Pandoh P."/>
            <person name="Kirk H."/>
            <person name="Zhao Y."/>
            <person name="Jones M."/>
            <person name="Mungall A.J."/>
            <person name="Coope R."/>
            <person name="Pleasance S."/>
            <person name="Moore R.A."/>
            <person name="Holt R.A."/>
            <person name="Round J.M."/>
            <person name="Ohora S."/>
            <person name="Walle B.V."/>
            <person name="Veldhoen N."/>
            <person name="Helbing C.C."/>
            <person name="Birol I."/>
        </authorList>
    </citation>
    <scope>NUCLEOTIDE SEQUENCE [LARGE SCALE GENOMIC DNA]</scope>
</reference>
<dbReference type="InterPro" id="IPR015894">
    <property type="entry name" value="Guanylate-bd_N"/>
</dbReference>
<evidence type="ECO:0000313" key="7">
    <source>
        <dbReference type="Proteomes" id="UP000228934"/>
    </source>
</evidence>
<dbReference type="InterPro" id="IPR030386">
    <property type="entry name" value="G_GB1_RHD3_dom"/>
</dbReference>
<dbReference type="PANTHER" id="PTHR10751">
    <property type="entry name" value="GUANYLATE BINDING PROTEIN"/>
    <property type="match status" value="1"/>
</dbReference>
<feature type="compositionally biased region" description="Basic and acidic residues" evidence="4">
    <location>
        <begin position="416"/>
        <end position="435"/>
    </location>
</feature>
<feature type="domain" description="GB1/RHD3-type G" evidence="5">
    <location>
        <begin position="1"/>
        <end position="164"/>
    </location>
</feature>
<dbReference type="Gene3D" id="3.40.50.300">
    <property type="entry name" value="P-loop containing nucleotide triphosphate hydrolases"/>
    <property type="match status" value="1"/>
</dbReference>
<name>A0A2G9RDI1_AQUCT</name>
<dbReference type="Pfam" id="PF02263">
    <property type="entry name" value="GBP"/>
    <property type="match status" value="1"/>
</dbReference>
<comment type="similarity">
    <text evidence="3">Belongs to the TRAFAC class dynamin-like GTPase superfamily. GB1/RHD3 GTPase family.</text>
</comment>
<evidence type="ECO:0000256" key="1">
    <source>
        <dbReference type="ARBA" id="ARBA00022741"/>
    </source>
</evidence>